<dbReference type="AlphaFoldDB" id="A0AAJ1AXH1"/>
<reference evidence="1" key="1">
    <citation type="submission" date="2021-10" db="EMBL/GenBank/DDBJ databases">
        <title>Collection of gut derived symbiotic bacterial strains cultured from healthy donors.</title>
        <authorList>
            <person name="Lin H."/>
            <person name="Littmann E."/>
            <person name="Claire K."/>
            <person name="Pamer E."/>
        </authorList>
    </citation>
    <scope>NUCLEOTIDE SEQUENCE</scope>
    <source>
        <strain evidence="1">MSK.23.4</strain>
    </source>
</reference>
<evidence type="ECO:0000313" key="2">
    <source>
        <dbReference type="Proteomes" id="UP001297422"/>
    </source>
</evidence>
<sequence length="16" mass="1916">MRSNANKVCCCLWYQP</sequence>
<name>A0AAJ1AXH1_MEDGN</name>
<dbReference type="Proteomes" id="UP001297422">
    <property type="component" value="Unassembled WGS sequence"/>
</dbReference>
<dbReference type="EMBL" id="JAJBNC010000018">
    <property type="protein sequence ID" value="MCB5494355.1"/>
    <property type="molecule type" value="Genomic_DNA"/>
</dbReference>
<dbReference type="NCBIfam" id="TIGR04223">
    <property type="entry name" value="quorum_AgrD"/>
    <property type="match status" value="1"/>
</dbReference>
<dbReference type="InterPro" id="IPR009229">
    <property type="entry name" value="AgrD"/>
</dbReference>
<protein>
    <submittedName>
        <fullName evidence="1">Cyclic lactone autoinducer peptide</fullName>
    </submittedName>
</protein>
<organism evidence="1 2">
    <name type="scientific">Mediterraneibacter gnavus</name>
    <name type="common">Ruminococcus gnavus</name>
    <dbReference type="NCBI Taxonomy" id="33038"/>
    <lineage>
        <taxon>Bacteria</taxon>
        <taxon>Bacillati</taxon>
        <taxon>Bacillota</taxon>
        <taxon>Clostridia</taxon>
        <taxon>Lachnospirales</taxon>
        <taxon>Lachnospiraceae</taxon>
        <taxon>Mediterraneibacter</taxon>
    </lineage>
</organism>
<gene>
    <name evidence="1" type="ORF">LIQ10_11490</name>
</gene>
<accession>A0AAJ1AXH1</accession>
<evidence type="ECO:0000313" key="1">
    <source>
        <dbReference type="EMBL" id="MCB5494355.1"/>
    </source>
</evidence>
<comment type="caution">
    <text evidence="1">The sequence shown here is derived from an EMBL/GenBank/DDBJ whole genome shotgun (WGS) entry which is preliminary data.</text>
</comment>
<proteinExistence type="predicted"/>